<sequence length="111" mass="12806">MTATSETSESNKKQFTSFREFYPFYLNEHSNLTCRRLHFVGTALVLALVITAIISGNLLWLAAVPVAGYGFAWVGHFFFEHNRPATFKNPFYSLWGDFVMFKDMLIGRIER</sequence>
<dbReference type="EMBL" id="BAABRT010000006">
    <property type="protein sequence ID" value="GAA5524542.1"/>
    <property type="molecule type" value="Genomic_DNA"/>
</dbReference>
<feature type="transmembrane region" description="Helical" evidence="1">
    <location>
        <begin position="37"/>
        <end position="54"/>
    </location>
</feature>
<evidence type="ECO:0000313" key="3">
    <source>
        <dbReference type="Proteomes" id="UP001408594"/>
    </source>
</evidence>
<proteinExistence type="predicted"/>
<dbReference type="PANTHER" id="PTHR34205">
    <property type="entry name" value="TRANSMEMBRANE PROTEIN"/>
    <property type="match status" value="1"/>
</dbReference>
<dbReference type="Proteomes" id="UP001408594">
    <property type="component" value="Unassembled WGS sequence"/>
</dbReference>
<comment type="caution">
    <text evidence="2">The sequence shown here is derived from an EMBL/GenBank/DDBJ whole genome shotgun (WGS) entry which is preliminary data.</text>
</comment>
<keyword evidence="1" id="KW-0812">Transmembrane</keyword>
<organism evidence="2 3">
    <name type="scientific">Microbulbifer aestuariivivens</name>
    <dbReference type="NCBI Taxonomy" id="1908308"/>
    <lineage>
        <taxon>Bacteria</taxon>
        <taxon>Pseudomonadati</taxon>
        <taxon>Pseudomonadota</taxon>
        <taxon>Gammaproteobacteria</taxon>
        <taxon>Cellvibrionales</taxon>
        <taxon>Microbulbiferaceae</taxon>
        <taxon>Microbulbifer</taxon>
    </lineage>
</organism>
<accession>A0ABP9WMU5</accession>
<keyword evidence="1" id="KW-0472">Membrane</keyword>
<keyword evidence="3" id="KW-1185">Reference proteome</keyword>
<dbReference type="RefSeq" id="WP_345549587.1">
    <property type="nucleotide sequence ID" value="NZ_BAABRT010000006.1"/>
</dbReference>
<dbReference type="InterPro" id="IPR009305">
    <property type="entry name" value="Mpo1-like"/>
</dbReference>
<reference evidence="2 3" key="1">
    <citation type="submission" date="2024-02" db="EMBL/GenBank/DDBJ databases">
        <title>Microbulbifer aestuariivivens NBRC 112533.</title>
        <authorList>
            <person name="Ichikawa N."/>
            <person name="Katano-Makiyama Y."/>
            <person name="Hidaka K."/>
        </authorList>
    </citation>
    <scope>NUCLEOTIDE SEQUENCE [LARGE SCALE GENOMIC DNA]</scope>
    <source>
        <strain evidence="2 3">NBRC 112533</strain>
    </source>
</reference>
<keyword evidence="1" id="KW-1133">Transmembrane helix</keyword>
<protein>
    <recommendedName>
        <fullName evidence="4">DUF962 domain-containing protein</fullName>
    </recommendedName>
</protein>
<dbReference type="Pfam" id="PF06127">
    <property type="entry name" value="Mpo1-like"/>
    <property type="match status" value="1"/>
</dbReference>
<evidence type="ECO:0000256" key="1">
    <source>
        <dbReference type="SAM" id="Phobius"/>
    </source>
</evidence>
<feature type="transmembrane region" description="Helical" evidence="1">
    <location>
        <begin position="60"/>
        <end position="79"/>
    </location>
</feature>
<evidence type="ECO:0000313" key="2">
    <source>
        <dbReference type="EMBL" id="GAA5524542.1"/>
    </source>
</evidence>
<gene>
    <name evidence="2" type="ORF">Maes01_01099</name>
</gene>
<evidence type="ECO:0008006" key="4">
    <source>
        <dbReference type="Google" id="ProtNLM"/>
    </source>
</evidence>
<dbReference type="PANTHER" id="PTHR34205:SF2">
    <property type="entry name" value="DUF962 DOMAIN-CONTAINING PROTEIN"/>
    <property type="match status" value="1"/>
</dbReference>
<name>A0ABP9WMU5_9GAMM</name>